<feature type="repeat" description="ANK" evidence="3">
    <location>
        <begin position="330"/>
        <end position="362"/>
    </location>
</feature>
<name>A0A9W9V1P8_9EURO</name>
<reference evidence="5" key="1">
    <citation type="submission" date="2022-12" db="EMBL/GenBank/DDBJ databases">
        <authorList>
            <person name="Petersen C."/>
        </authorList>
    </citation>
    <scope>NUCLEOTIDE SEQUENCE</scope>
    <source>
        <strain evidence="5">IBT 3081</strain>
    </source>
</reference>
<dbReference type="SUPFAM" id="SSF48403">
    <property type="entry name" value="Ankyrin repeat"/>
    <property type="match status" value="2"/>
</dbReference>
<feature type="repeat" description="ANK" evidence="3">
    <location>
        <begin position="396"/>
        <end position="428"/>
    </location>
</feature>
<evidence type="ECO:0008006" key="7">
    <source>
        <dbReference type="Google" id="ProtNLM"/>
    </source>
</evidence>
<protein>
    <recommendedName>
        <fullName evidence="7">F-box domain-containing protein</fullName>
    </recommendedName>
</protein>
<organism evidence="5 6">
    <name type="scientific">Penicillium concentricum</name>
    <dbReference type="NCBI Taxonomy" id="293559"/>
    <lineage>
        <taxon>Eukaryota</taxon>
        <taxon>Fungi</taxon>
        <taxon>Dikarya</taxon>
        <taxon>Ascomycota</taxon>
        <taxon>Pezizomycotina</taxon>
        <taxon>Eurotiomycetes</taxon>
        <taxon>Eurotiomycetidae</taxon>
        <taxon>Eurotiales</taxon>
        <taxon>Aspergillaceae</taxon>
        <taxon>Penicillium</taxon>
    </lineage>
</organism>
<evidence type="ECO:0000313" key="6">
    <source>
        <dbReference type="Proteomes" id="UP001147752"/>
    </source>
</evidence>
<dbReference type="PROSITE" id="PS50297">
    <property type="entry name" value="ANK_REP_REGION"/>
    <property type="match status" value="6"/>
</dbReference>
<reference evidence="5" key="2">
    <citation type="journal article" date="2023" name="IMA Fungus">
        <title>Comparative genomic study of the Penicillium genus elucidates a diverse pangenome and 15 lateral gene transfer events.</title>
        <authorList>
            <person name="Petersen C."/>
            <person name="Sorensen T."/>
            <person name="Nielsen M.R."/>
            <person name="Sondergaard T.E."/>
            <person name="Sorensen J.L."/>
            <person name="Fitzpatrick D.A."/>
            <person name="Frisvad J.C."/>
            <person name="Nielsen K.L."/>
        </authorList>
    </citation>
    <scope>NUCLEOTIDE SEQUENCE</scope>
    <source>
        <strain evidence="5">IBT 3081</strain>
    </source>
</reference>
<feature type="repeat" description="ANK" evidence="3">
    <location>
        <begin position="184"/>
        <end position="216"/>
    </location>
</feature>
<dbReference type="OrthoDB" id="366390at2759"/>
<dbReference type="EMBL" id="JAPZBT010000003">
    <property type="protein sequence ID" value="KAJ5365577.1"/>
    <property type="molecule type" value="Genomic_DNA"/>
</dbReference>
<dbReference type="RefSeq" id="XP_056577044.1">
    <property type="nucleotide sequence ID" value="XM_056726193.1"/>
</dbReference>
<comment type="caution">
    <text evidence="5">The sequence shown here is derived from an EMBL/GenBank/DDBJ whole genome shotgun (WGS) entry which is preliminary data.</text>
</comment>
<dbReference type="InterPro" id="IPR036770">
    <property type="entry name" value="Ankyrin_rpt-contain_sf"/>
</dbReference>
<dbReference type="Pfam" id="PF00023">
    <property type="entry name" value="Ank"/>
    <property type="match status" value="1"/>
</dbReference>
<dbReference type="Pfam" id="PF12796">
    <property type="entry name" value="Ank_2"/>
    <property type="match status" value="3"/>
</dbReference>
<proteinExistence type="predicted"/>
<dbReference type="PROSITE" id="PS50088">
    <property type="entry name" value="ANK_REPEAT"/>
    <property type="match status" value="8"/>
</dbReference>
<feature type="region of interest" description="Disordered" evidence="4">
    <location>
        <begin position="672"/>
        <end position="703"/>
    </location>
</feature>
<dbReference type="GeneID" id="81465376"/>
<evidence type="ECO:0000313" key="5">
    <source>
        <dbReference type="EMBL" id="KAJ5365577.1"/>
    </source>
</evidence>
<accession>A0A9W9V1P8</accession>
<dbReference type="PANTHER" id="PTHR24166:SF48">
    <property type="entry name" value="PROTEIN VAPYRIN"/>
    <property type="match status" value="1"/>
</dbReference>
<dbReference type="InterPro" id="IPR050889">
    <property type="entry name" value="Dendritic_Spine_Reg/Scaffold"/>
</dbReference>
<dbReference type="PRINTS" id="PR01415">
    <property type="entry name" value="ANKYRIN"/>
</dbReference>
<evidence type="ECO:0000256" key="4">
    <source>
        <dbReference type="SAM" id="MobiDB-lite"/>
    </source>
</evidence>
<dbReference type="AlphaFoldDB" id="A0A9W9V1P8"/>
<feature type="repeat" description="ANK" evidence="3">
    <location>
        <begin position="151"/>
        <end position="183"/>
    </location>
</feature>
<dbReference type="Gene3D" id="1.25.40.20">
    <property type="entry name" value="Ankyrin repeat-containing domain"/>
    <property type="match status" value="4"/>
</dbReference>
<keyword evidence="2 3" id="KW-0040">ANK repeat</keyword>
<dbReference type="Proteomes" id="UP001147752">
    <property type="component" value="Unassembled WGS sequence"/>
</dbReference>
<feature type="repeat" description="ANK" evidence="3">
    <location>
        <begin position="542"/>
        <end position="577"/>
    </location>
</feature>
<keyword evidence="1" id="KW-0677">Repeat</keyword>
<dbReference type="SMART" id="SM00248">
    <property type="entry name" value="ANK"/>
    <property type="match status" value="14"/>
</dbReference>
<dbReference type="PANTHER" id="PTHR24166">
    <property type="entry name" value="ROLLING PEBBLES, ISOFORM B"/>
    <property type="match status" value="1"/>
</dbReference>
<feature type="repeat" description="ANK" evidence="3">
    <location>
        <begin position="363"/>
        <end position="395"/>
    </location>
</feature>
<evidence type="ECO:0000256" key="2">
    <source>
        <dbReference type="ARBA" id="ARBA00023043"/>
    </source>
</evidence>
<dbReference type="InterPro" id="IPR002110">
    <property type="entry name" value="Ankyrin_rpt"/>
</dbReference>
<keyword evidence="6" id="KW-1185">Reference proteome</keyword>
<sequence>MALLRLPNEILLAIADHLMSLADINAFAQTNYRCYAVLNRQLYVYAVKQTDKAGFFWALENGRSQAVQYFLDVGAITGSDVAETIRTSLDIAARHGYPRTVRFLIEYGSKVCDYMKMYCQAALVGAVQCGRLEVAKVLLNNGVDLEYVYEDGKRPLHIAAESNDGQMIKFLFDYGVNLYSLNQSNTSALHIAAMQGNENTVQTLLDCGFNPNFIDGEGDAPFHWVARGYRVPRTSCPEEKLSVTSALLEHGADPYLKNRYGFMPLWTAAFLDRTFLVDSLLEYGVNPHGLDANGNMQELMPIEEFRVMALEKLSPIVRYGRPVGDEGYINCCTPLCIAVFLYSNETIKLLLEYGADPNGKDPNGEMPLHLAVRYRSRWIAECLIKKGACLESRDCHGWTPIDWALSYGSHEIIQLLRDKGASVDSLDWSGGDPVFRALRYGHTAEPETIMTLLPPHIVDWADKNTLYYQHSWPYYTYPGDMDGDEPHDCNTVVEWLLDGGSNVDSRDSLGRTMLHQAAFQNCDDTLRLLLKRGADPMSKDSFGQIPLHMACAHVRSLFEDAFEILLEAGSDPNSRDINGETPLHQAVRAGFYWAPHMMVADGRADFMVKNNDGNTALHLAVISGRGKSDIMAKELRRAGADCSIVNNDGQTAMDLARGRNEEETIIALSCELSEESDEGEYEEAEQTQSGESDDSESEDPEQS</sequence>
<evidence type="ECO:0000256" key="1">
    <source>
        <dbReference type="ARBA" id="ARBA00022737"/>
    </source>
</evidence>
<evidence type="ECO:0000256" key="3">
    <source>
        <dbReference type="PROSITE-ProRule" id="PRU00023"/>
    </source>
</evidence>
<feature type="repeat" description="ANK" evidence="3">
    <location>
        <begin position="509"/>
        <end position="541"/>
    </location>
</feature>
<feature type="repeat" description="ANK" evidence="3">
    <location>
        <begin position="612"/>
        <end position="647"/>
    </location>
</feature>
<gene>
    <name evidence="5" type="ORF">N7517_008463</name>
</gene>